<evidence type="ECO:0000256" key="1">
    <source>
        <dbReference type="SAM" id="Phobius"/>
    </source>
</evidence>
<gene>
    <name evidence="2" type="ORF">F9K24_20325</name>
</gene>
<protein>
    <submittedName>
        <fullName evidence="2">Uncharacterized protein</fullName>
    </submittedName>
</protein>
<sequence length="165" mass="18282">MEFIGEQLLDVRAFAIIILGGYFLTERTSIQQHRWVPKSRTYLVLLLGIAVCSVLLLIEYALNALTPGSISQKIVAYLAATSVYEVVLKPVKKMLEDSESAIRAVHAVSAPLSSLLRRQKDVVQDPLHAPDAGLYPDADPSIALPVIRRSRTKKSTRSVRAPYQK</sequence>
<name>A0A833LWG8_9LEPT</name>
<dbReference type="EMBL" id="WBUI01000034">
    <property type="protein sequence ID" value="KAB2929252.1"/>
    <property type="molecule type" value="Genomic_DNA"/>
</dbReference>
<dbReference type="AlphaFoldDB" id="A0A833LWG8"/>
<organism evidence="2 3">
    <name type="scientific">Leptonema illini</name>
    <dbReference type="NCBI Taxonomy" id="183"/>
    <lineage>
        <taxon>Bacteria</taxon>
        <taxon>Pseudomonadati</taxon>
        <taxon>Spirochaetota</taxon>
        <taxon>Spirochaetia</taxon>
        <taxon>Leptospirales</taxon>
        <taxon>Leptospiraceae</taxon>
        <taxon>Leptonema</taxon>
    </lineage>
</organism>
<comment type="caution">
    <text evidence="2">The sequence shown here is derived from an EMBL/GenBank/DDBJ whole genome shotgun (WGS) entry which is preliminary data.</text>
</comment>
<evidence type="ECO:0000313" key="3">
    <source>
        <dbReference type="Proteomes" id="UP000460298"/>
    </source>
</evidence>
<reference evidence="2 3" key="1">
    <citation type="submission" date="2019-10" db="EMBL/GenBank/DDBJ databases">
        <title>Extracellular Electron Transfer in a Candidatus Methanoperedens spp. Enrichment Culture.</title>
        <authorList>
            <person name="Berger S."/>
            <person name="Rangel Shaw D."/>
            <person name="Berben T."/>
            <person name="In 'T Zandt M."/>
            <person name="Frank J."/>
            <person name="Reimann J."/>
            <person name="Jetten M.S.M."/>
            <person name="Welte C.U."/>
        </authorList>
    </citation>
    <scope>NUCLEOTIDE SEQUENCE [LARGE SCALE GENOMIC DNA]</scope>
    <source>
        <strain evidence="2">SB12</strain>
    </source>
</reference>
<keyword evidence="1" id="KW-1133">Transmembrane helix</keyword>
<proteinExistence type="predicted"/>
<accession>A0A833LWG8</accession>
<feature type="transmembrane region" description="Helical" evidence="1">
    <location>
        <begin position="42"/>
        <end position="62"/>
    </location>
</feature>
<evidence type="ECO:0000313" key="2">
    <source>
        <dbReference type="EMBL" id="KAB2929252.1"/>
    </source>
</evidence>
<dbReference type="Proteomes" id="UP000460298">
    <property type="component" value="Unassembled WGS sequence"/>
</dbReference>
<feature type="transmembrane region" description="Helical" evidence="1">
    <location>
        <begin position="12"/>
        <end position="30"/>
    </location>
</feature>
<keyword evidence="1" id="KW-0472">Membrane</keyword>
<keyword evidence="1" id="KW-0812">Transmembrane</keyword>